<dbReference type="Proteomes" id="UP000265618">
    <property type="component" value="Unassembled WGS sequence"/>
</dbReference>
<evidence type="ECO:0000313" key="3">
    <source>
        <dbReference type="EMBL" id="GIQ86451.1"/>
    </source>
</evidence>
<feature type="coiled-coil region" evidence="1">
    <location>
        <begin position="66"/>
        <end position="241"/>
    </location>
</feature>
<feature type="region of interest" description="Disordered" evidence="2">
    <location>
        <begin position="18"/>
        <end position="43"/>
    </location>
</feature>
<organism evidence="3 4">
    <name type="scientific">Kipferlia bialata</name>
    <dbReference type="NCBI Taxonomy" id="797122"/>
    <lineage>
        <taxon>Eukaryota</taxon>
        <taxon>Metamonada</taxon>
        <taxon>Carpediemonas-like organisms</taxon>
        <taxon>Kipferlia</taxon>
    </lineage>
</organism>
<dbReference type="EMBL" id="BDIP01002536">
    <property type="protein sequence ID" value="GIQ86451.1"/>
    <property type="molecule type" value="Genomic_DNA"/>
</dbReference>
<gene>
    <name evidence="3" type="ORF">KIPB_008306</name>
</gene>
<reference evidence="3 4" key="1">
    <citation type="journal article" date="2018" name="PLoS ONE">
        <title>The draft genome of Kipferlia bialata reveals reductive genome evolution in fornicate parasites.</title>
        <authorList>
            <person name="Tanifuji G."/>
            <person name="Takabayashi S."/>
            <person name="Kume K."/>
            <person name="Takagi M."/>
            <person name="Nakayama T."/>
            <person name="Kamikawa R."/>
            <person name="Inagaki Y."/>
            <person name="Hashimoto T."/>
        </authorList>
    </citation>
    <scope>NUCLEOTIDE SEQUENCE [LARGE SCALE GENOMIC DNA]</scope>
    <source>
        <strain evidence="3">NY0173</strain>
    </source>
</reference>
<keyword evidence="1" id="KW-0175">Coiled coil</keyword>
<dbReference type="AlphaFoldDB" id="A0A9K3D1P0"/>
<dbReference type="Gene3D" id="1.10.287.1490">
    <property type="match status" value="1"/>
</dbReference>
<protein>
    <submittedName>
        <fullName evidence="3">Uncharacterized protein</fullName>
    </submittedName>
</protein>
<dbReference type="SUPFAM" id="SSF75704">
    <property type="entry name" value="Mitotic arrest deficient-like 1, Mad1"/>
    <property type="match status" value="1"/>
</dbReference>
<evidence type="ECO:0000313" key="4">
    <source>
        <dbReference type="Proteomes" id="UP000265618"/>
    </source>
</evidence>
<sequence>MSEPLVQAFTEYPDDIRALISGSPEPDAGNDPLSPMRSPDQALSPSMLTAETRMFEDLQQEKQLIIDSQQVQITTLQSENVALNEQVISLNAEKLQLFADSRADKERLQRTVDDLSQQLTEAERESWGVREDHSAVQAGWQSERATMTDRLTAYEREVDTLKSENASLQERMSALDVDLSASRIEKDEACSTHQTMGQETDRLKREIQGLRSEVEHVIAARDEAQKAFERSQTELAQAQAQSNSRASALREQIRTLSKQVYL</sequence>
<evidence type="ECO:0000256" key="1">
    <source>
        <dbReference type="SAM" id="Coils"/>
    </source>
</evidence>
<comment type="caution">
    <text evidence="3">The sequence shown here is derived from an EMBL/GenBank/DDBJ whole genome shotgun (WGS) entry which is preliminary data.</text>
</comment>
<evidence type="ECO:0000256" key="2">
    <source>
        <dbReference type="SAM" id="MobiDB-lite"/>
    </source>
</evidence>
<accession>A0A9K3D1P0</accession>
<keyword evidence="4" id="KW-1185">Reference proteome</keyword>
<name>A0A9K3D1P0_9EUKA</name>
<proteinExistence type="predicted"/>